<evidence type="ECO:0000256" key="1">
    <source>
        <dbReference type="SAM" id="MobiDB-lite"/>
    </source>
</evidence>
<organism evidence="2">
    <name type="scientific">marine sediment metagenome</name>
    <dbReference type="NCBI Taxonomy" id="412755"/>
    <lineage>
        <taxon>unclassified sequences</taxon>
        <taxon>metagenomes</taxon>
        <taxon>ecological metagenomes</taxon>
    </lineage>
</organism>
<reference evidence="2" key="1">
    <citation type="journal article" date="2015" name="Nature">
        <title>Complex archaea that bridge the gap between prokaryotes and eukaryotes.</title>
        <authorList>
            <person name="Spang A."/>
            <person name="Saw J.H."/>
            <person name="Jorgensen S.L."/>
            <person name="Zaremba-Niedzwiedzka K."/>
            <person name="Martijn J."/>
            <person name="Lind A.E."/>
            <person name="van Eijk R."/>
            <person name="Schleper C."/>
            <person name="Guy L."/>
            <person name="Ettema T.J."/>
        </authorList>
    </citation>
    <scope>NUCLEOTIDE SEQUENCE</scope>
</reference>
<name>A0A0F9V0H2_9ZZZZ</name>
<accession>A0A0F9V0H2</accession>
<evidence type="ECO:0000313" key="2">
    <source>
        <dbReference type="EMBL" id="KKN59323.1"/>
    </source>
</evidence>
<sequence length="89" mass="9791">MRCKITQQTGSGHTITSAQMWPSEALPSKKAGSTDLTSISSERYGWKIIHESARELSWQCPNGAFISKLENGMYTGDVLHGCIADPVEY</sequence>
<dbReference type="AlphaFoldDB" id="A0A0F9V0H2"/>
<feature type="region of interest" description="Disordered" evidence="1">
    <location>
        <begin position="1"/>
        <end position="34"/>
    </location>
</feature>
<gene>
    <name evidence="2" type="ORF">LCGC14_0543060</name>
</gene>
<feature type="compositionally biased region" description="Polar residues" evidence="1">
    <location>
        <begin position="1"/>
        <end position="20"/>
    </location>
</feature>
<dbReference type="EMBL" id="LAZR01000730">
    <property type="protein sequence ID" value="KKN59323.1"/>
    <property type="molecule type" value="Genomic_DNA"/>
</dbReference>
<comment type="caution">
    <text evidence="2">The sequence shown here is derived from an EMBL/GenBank/DDBJ whole genome shotgun (WGS) entry which is preliminary data.</text>
</comment>
<proteinExistence type="predicted"/>
<protein>
    <submittedName>
        <fullName evidence="2">Uncharacterized protein</fullName>
    </submittedName>
</protein>